<accession>A0ACB7ZTI5</accession>
<dbReference type="Proteomes" id="UP000790377">
    <property type="component" value="Unassembled WGS sequence"/>
</dbReference>
<evidence type="ECO:0000313" key="2">
    <source>
        <dbReference type="Proteomes" id="UP000790377"/>
    </source>
</evidence>
<protein>
    <submittedName>
        <fullName evidence="1">Uncharacterized protein</fullName>
    </submittedName>
</protein>
<comment type="caution">
    <text evidence="1">The sequence shown here is derived from an EMBL/GenBank/DDBJ whole genome shotgun (WGS) entry which is preliminary data.</text>
</comment>
<evidence type="ECO:0000313" key="1">
    <source>
        <dbReference type="EMBL" id="KAH7904038.1"/>
    </source>
</evidence>
<proteinExistence type="predicted"/>
<keyword evidence="2" id="KW-1185">Reference proteome</keyword>
<dbReference type="EMBL" id="MU268637">
    <property type="protein sequence ID" value="KAH7904038.1"/>
    <property type="molecule type" value="Genomic_DNA"/>
</dbReference>
<organism evidence="1 2">
    <name type="scientific">Hygrophoropsis aurantiaca</name>
    <dbReference type="NCBI Taxonomy" id="72124"/>
    <lineage>
        <taxon>Eukaryota</taxon>
        <taxon>Fungi</taxon>
        <taxon>Dikarya</taxon>
        <taxon>Basidiomycota</taxon>
        <taxon>Agaricomycotina</taxon>
        <taxon>Agaricomycetes</taxon>
        <taxon>Agaricomycetidae</taxon>
        <taxon>Boletales</taxon>
        <taxon>Coniophorineae</taxon>
        <taxon>Hygrophoropsidaceae</taxon>
        <taxon>Hygrophoropsis</taxon>
    </lineage>
</organism>
<sequence>MLPKPRPMHNSALSVPGASKRVFEGTSETAAFPILPTQKRPRTHSGNLSEPPPFVPNQIPALASINSRAFASSPTVARSQFVPSQTSTPTPANSHIFAPYEPSLPVIDPHMTPHRPYQIPSQSRHQPRHSLYAPAQFNSSSYQRSLFTPAQENHGVQSQILRPHQASSSIAPMPLAYTHHGSATYGATPSSSSMAAPESSQYDGSPATRIYLQSAGPSFTHHHSATSDPNCFVTPSSRQSIHVSQYPDPHGPPSSEHSTAVYAGSQPLSYNYYTSESFGGRYIG</sequence>
<reference evidence="1" key="1">
    <citation type="journal article" date="2021" name="New Phytol.">
        <title>Evolutionary innovations through gain and loss of genes in the ectomycorrhizal Boletales.</title>
        <authorList>
            <person name="Wu G."/>
            <person name="Miyauchi S."/>
            <person name="Morin E."/>
            <person name="Kuo A."/>
            <person name="Drula E."/>
            <person name="Varga T."/>
            <person name="Kohler A."/>
            <person name="Feng B."/>
            <person name="Cao Y."/>
            <person name="Lipzen A."/>
            <person name="Daum C."/>
            <person name="Hundley H."/>
            <person name="Pangilinan J."/>
            <person name="Johnson J."/>
            <person name="Barry K."/>
            <person name="LaButti K."/>
            <person name="Ng V."/>
            <person name="Ahrendt S."/>
            <person name="Min B."/>
            <person name="Choi I.G."/>
            <person name="Park H."/>
            <person name="Plett J.M."/>
            <person name="Magnuson J."/>
            <person name="Spatafora J.W."/>
            <person name="Nagy L.G."/>
            <person name="Henrissat B."/>
            <person name="Grigoriev I.V."/>
            <person name="Yang Z.L."/>
            <person name="Xu J."/>
            <person name="Martin F.M."/>
        </authorList>
    </citation>
    <scope>NUCLEOTIDE SEQUENCE</scope>
    <source>
        <strain evidence="1">ATCC 28755</strain>
    </source>
</reference>
<name>A0ACB7ZTI5_9AGAM</name>
<gene>
    <name evidence="1" type="ORF">BJ138DRAFT_1119795</name>
</gene>